<reference evidence="1 2" key="2">
    <citation type="submission" date="2018-11" db="EMBL/GenBank/DDBJ databases">
        <authorList>
            <consortium name="Pathogen Informatics"/>
        </authorList>
    </citation>
    <scope>NUCLEOTIDE SEQUENCE [LARGE SCALE GENOMIC DNA]</scope>
</reference>
<dbReference type="AlphaFoldDB" id="A0A0R3QIU1"/>
<sequence length="81" mass="8604">MRDQPAPCSRIALGNGCGMGWGRVLSACRRGNGPPRLRRVAGLRGRTATLGLRYGPDSYGRQQWGILRNGGNPDAATPRAG</sequence>
<name>A0A0R3QIU1_9BILA</name>
<protein>
    <submittedName>
        <fullName evidence="3">Pept_C1 domain-containing protein</fullName>
    </submittedName>
</protein>
<dbReference type="WBParaSite" id="BTMF_0000633301-mRNA-1">
    <property type="protein sequence ID" value="BTMF_0000633301-mRNA-1"/>
    <property type="gene ID" value="BTMF_0000633301"/>
</dbReference>
<dbReference type="Proteomes" id="UP000280834">
    <property type="component" value="Unassembled WGS sequence"/>
</dbReference>
<evidence type="ECO:0000313" key="3">
    <source>
        <dbReference type="WBParaSite" id="BTMF_0000633301-mRNA-1"/>
    </source>
</evidence>
<keyword evidence="2" id="KW-1185">Reference proteome</keyword>
<dbReference type="EMBL" id="UZAG01006060">
    <property type="protein sequence ID" value="VDO18229.1"/>
    <property type="molecule type" value="Genomic_DNA"/>
</dbReference>
<organism evidence="3">
    <name type="scientific">Brugia timori</name>
    <dbReference type="NCBI Taxonomy" id="42155"/>
    <lineage>
        <taxon>Eukaryota</taxon>
        <taxon>Metazoa</taxon>
        <taxon>Ecdysozoa</taxon>
        <taxon>Nematoda</taxon>
        <taxon>Chromadorea</taxon>
        <taxon>Rhabditida</taxon>
        <taxon>Spirurina</taxon>
        <taxon>Spiruromorpha</taxon>
        <taxon>Filarioidea</taxon>
        <taxon>Onchocercidae</taxon>
        <taxon>Brugia</taxon>
    </lineage>
</organism>
<evidence type="ECO:0000313" key="2">
    <source>
        <dbReference type="Proteomes" id="UP000280834"/>
    </source>
</evidence>
<evidence type="ECO:0000313" key="1">
    <source>
        <dbReference type="EMBL" id="VDO18229.1"/>
    </source>
</evidence>
<proteinExistence type="predicted"/>
<reference evidence="3" key="1">
    <citation type="submission" date="2017-02" db="UniProtKB">
        <authorList>
            <consortium name="WormBaseParasite"/>
        </authorList>
    </citation>
    <scope>IDENTIFICATION</scope>
</reference>
<accession>A0A0R3QIU1</accession>
<gene>
    <name evidence="1" type="ORF">BTMF_LOCUS5575</name>
</gene>